<dbReference type="AlphaFoldDB" id="A0A8T1N482"/>
<dbReference type="InterPro" id="IPR004314">
    <property type="entry name" value="Neprosin"/>
</dbReference>
<dbReference type="PROSITE" id="PS52045">
    <property type="entry name" value="NEPROSIN_PEP_CD"/>
    <property type="match status" value="1"/>
</dbReference>
<gene>
    <name evidence="2" type="ORF">CIPAW_15G042400</name>
</gene>
<dbReference type="InterPro" id="IPR025521">
    <property type="entry name" value="Neprosin_propep"/>
</dbReference>
<name>A0A8T1N482_CARIL</name>
<keyword evidence="3" id="KW-1185">Reference proteome</keyword>
<organism evidence="2 3">
    <name type="scientific">Carya illinoinensis</name>
    <name type="common">Pecan</name>
    <dbReference type="NCBI Taxonomy" id="32201"/>
    <lineage>
        <taxon>Eukaryota</taxon>
        <taxon>Viridiplantae</taxon>
        <taxon>Streptophyta</taxon>
        <taxon>Embryophyta</taxon>
        <taxon>Tracheophyta</taxon>
        <taxon>Spermatophyta</taxon>
        <taxon>Magnoliopsida</taxon>
        <taxon>eudicotyledons</taxon>
        <taxon>Gunneridae</taxon>
        <taxon>Pentapetalae</taxon>
        <taxon>rosids</taxon>
        <taxon>fabids</taxon>
        <taxon>Fagales</taxon>
        <taxon>Juglandaceae</taxon>
        <taxon>Carya</taxon>
    </lineage>
</organism>
<feature type="domain" description="Neprosin PEP catalytic" evidence="1">
    <location>
        <begin position="172"/>
        <end position="428"/>
    </location>
</feature>
<accession>A0A8T1N482</accession>
<dbReference type="Proteomes" id="UP000811609">
    <property type="component" value="Chromosome 15"/>
</dbReference>
<evidence type="ECO:0000313" key="3">
    <source>
        <dbReference type="Proteomes" id="UP000811609"/>
    </source>
</evidence>
<reference evidence="2" key="1">
    <citation type="submission" date="2020-12" db="EMBL/GenBank/DDBJ databases">
        <title>WGS assembly of Carya illinoinensis cv. Pawnee.</title>
        <authorList>
            <person name="Platts A."/>
            <person name="Shu S."/>
            <person name="Wright S."/>
            <person name="Barry K."/>
            <person name="Edger P."/>
            <person name="Pires J.C."/>
            <person name="Schmutz J."/>
        </authorList>
    </citation>
    <scope>NUCLEOTIDE SEQUENCE</scope>
    <source>
        <tissue evidence="2">Leaf</tissue>
    </source>
</reference>
<dbReference type="EMBL" id="CM031823">
    <property type="protein sequence ID" value="KAG6626359.1"/>
    <property type="molecule type" value="Genomic_DNA"/>
</dbReference>
<dbReference type="PANTHER" id="PTHR31589">
    <property type="entry name" value="PROTEIN, PUTATIVE (DUF239)-RELATED-RELATED"/>
    <property type="match status" value="1"/>
</dbReference>
<dbReference type="PANTHER" id="PTHR31589:SF111">
    <property type="entry name" value="NEPROSIN DOMAIN-CONTAINING PROTEIN"/>
    <property type="match status" value="1"/>
</dbReference>
<dbReference type="Pfam" id="PF14365">
    <property type="entry name" value="Neprosin_AP"/>
    <property type="match status" value="1"/>
</dbReference>
<proteinExistence type="predicted"/>
<protein>
    <recommendedName>
        <fullName evidence="1">Neprosin PEP catalytic domain-containing protein</fullName>
    </recommendedName>
</protein>
<evidence type="ECO:0000313" key="2">
    <source>
        <dbReference type="EMBL" id="KAG6626359.1"/>
    </source>
</evidence>
<dbReference type="Pfam" id="PF03080">
    <property type="entry name" value="Neprosin"/>
    <property type="match status" value="1"/>
</dbReference>
<sequence length="428" mass="48201">MGKSFCSHGLKFKDMVKFFRVLIICYGVVNGKTVSRQKVLEVERRINRISRHAVKSIQSADGDTIDCTDIYKQPALEHPALRNHTIQMTPSYDPSETKTMSKWDHEVSSVIVTSQLWQKSGSCPKGTIPIRRIRRSDLLKAGNSVENYGKKKPSFLHQVAQLNGSQNSDLLQMNHSGYVNQKAILVAYGYRFLGAKGDIKVWNPYVESDDEYSTSEVCLASGPNHDFESIEAGWAVNPSLYGDRHSRLFAYWTADASKTTGCFDLTCPGFVQTSHIIALGAAIHPISLPGQLPYQITIYIFKDSNTGNWWLQYGERINIGYWPPELFRDLSSQAVVVEWGGEVYSSKLGHAAHTATAMGSGNFPEPDWGNSGWIKRMRIHDNSAALKFPDWVEAYSDEYNCYEAYYVSDYVEDPEFYYGGPGKNYICP</sequence>
<comment type="caution">
    <text evidence="2">The sequence shown here is derived from an EMBL/GenBank/DDBJ whole genome shotgun (WGS) entry which is preliminary data.</text>
</comment>
<dbReference type="InterPro" id="IPR053168">
    <property type="entry name" value="Glutamic_endopeptidase"/>
</dbReference>
<evidence type="ECO:0000259" key="1">
    <source>
        <dbReference type="PROSITE" id="PS52045"/>
    </source>
</evidence>